<dbReference type="CDD" id="cd00198">
    <property type="entry name" value="vWFA"/>
    <property type="match status" value="1"/>
</dbReference>
<dbReference type="InterPro" id="IPR036465">
    <property type="entry name" value="vWFA_dom_sf"/>
</dbReference>
<dbReference type="Gene3D" id="3.40.50.410">
    <property type="entry name" value="von Willebrand factor, type A domain"/>
    <property type="match status" value="1"/>
</dbReference>
<dbReference type="SMART" id="SM00327">
    <property type="entry name" value="VWA"/>
    <property type="match status" value="1"/>
</dbReference>
<evidence type="ECO:0000259" key="1">
    <source>
        <dbReference type="PROSITE" id="PS50234"/>
    </source>
</evidence>
<evidence type="ECO:0000313" key="2">
    <source>
        <dbReference type="EMBL" id="MFC0215486.1"/>
    </source>
</evidence>
<evidence type="ECO:0000313" key="3">
    <source>
        <dbReference type="Proteomes" id="UP001589776"/>
    </source>
</evidence>
<sequence length="563" mass="60569">MQNFTTTIGTALAAAFKGAGAAKRAWRITTVLTAAVMVAAVLAGCAPQAAPAVQSPPSETAAKKNSGKPLLRILSSSENKELEPIIDEYTAGQDFDTEFVYMGSIDSMAELRTNAAAYDAVWLASSQWIALGDTDKKVKSQKSIMTSPVVWGIKASVADRLGFTAGKDVTVQQLAEAVRQKQLTFAMTSASQSNSGASAYIGFLYAMLGNPQTLTTADLHKPELEGQIKSLLAGVNRSSGSSEWLKELFLQGDYDAMVNYEAVIIAANKSLTAAGKEPLRLIYPVNGLTVADYSLGYIHNGKPDQEERFKRLQEHLLSEPAQRKIAALGRRTGFGGVVANPDPAVFNPSWGIDVKKVLSPIPFPEPDVMMEALQLYQSAFKKPSYTVFCIDYSGSMESNGGEKGVKAAMELLLTQEKAQASLLQAAPDDVVVVIPFNSKALDVWTARGPNEFPALLSKIKNLKPGGGTDIYDPSANALELLRSVDQNRYVTSVVLMTDGQSQGSFKTLKSKYDEVGKDIPVFSIMFGDAQESQLKEVAKLTRADVFAGGKDLVASFKKVRGYN</sequence>
<gene>
    <name evidence="2" type="ORF">ACFFK0_24130</name>
</gene>
<comment type="caution">
    <text evidence="2">The sequence shown here is derived from an EMBL/GenBank/DDBJ whole genome shotgun (WGS) entry which is preliminary data.</text>
</comment>
<dbReference type="Pfam" id="PF00092">
    <property type="entry name" value="VWA"/>
    <property type="match status" value="1"/>
</dbReference>
<feature type="domain" description="VWFA" evidence="1">
    <location>
        <begin position="385"/>
        <end position="538"/>
    </location>
</feature>
<dbReference type="SUPFAM" id="SSF53850">
    <property type="entry name" value="Periplasmic binding protein-like II"/>
    <property type="match status" value="1"/>
</dbReference>
<name>A0ABV6DS60_9BACL</name>
<dbReference type="PROSITE" id="PS50234">
    <property type="entry name" value="VWFA"/>
    <property type="match status" value="1"/>
</dbReference>
<organism evidence="2 3">
    <name type="scientific">Paenibacillus chartarius</name>
    <dbReference type="NCBI Taxonomy" id="747481"/>
    <lineage>
        <taxon>Bacteria</taxon>
        <taxon>Bacillati</taxon>
        <taxon>Bacillota</taxon>
        <taxon>Bacilli</taxon>
        <taxon>Bacillales</taxon>
        <taxon>Paenibacillaceae</taxon>
        <taxon>Paenibacillus</taxon>
    </lineage>
</organism>
<protein>
    <submittedName>
        <fullName evidence="2">Substrate-binding domain-containing protein</fullName>
    </submittedName>
</protein>
<reference evidence="2 3" key="1">
    <citation type="submission" date="2024-09" db="EMBL/GenBank/DDBJ databases">
        <authorList>
            <person name="Sun Q."/>
            <person name="Mori K."/>
        </authorList>
    </citation>
    <scope>NUCLEOTIDE SEQUENCE [LARGE SCALE GENOMIC DNA]</scope>
    <source>
        <strain evidence="2 3">CCM 7759</strain>
    </source>
</reference>
<proteinExistence type="predicted"/>
<accession>A0ABV6DS60</accession>
<dbReference type="Pfam" id="PF13531">
    <property type="entry name" value="SBP_bac_11"/>
    <property type="match status" value="1"/>
</dbReference>
<dbReference type="EMBL" id="JBHLWN010000098">
    <property type="protein sequence ID" value="MFC0215486.1"/>
    <property type="molecule type" value="Genomic_DNA"/>
</dbReference>
<dbReference type="Proteomes" id="UP001589776">
    <property type="component" value="Unassembled WGS sequence"/>
</dbReference>
<dbReference type="SUPFAM" id="SSF53300">
    <property type="entry name" value="vWA-like"/>
    <property type="match status" value="1"/>
</dbReference>
<dbReference type="InterPro" id="IPR002035">
    <property type="entry name" value="VWF_A"/>
</dbReference>
<dbReference type="RefSeq" id="WP_377472934.1">
    <property type="nucleotide sequence ID" value="NZ_JBHLWN010000098.1"/>
</dbReference>
<keyword evidence="3" id="KW-1185">Reference proteome</keyword>
<dbReference type="Gene3D" id="3.40.190.10">
    <property type="entry name" value="Periplasmic binding protein-like II"/>
    <property type="match status" value="1"/>
</dbReference>